<evidence type="ECO:0000313" key="2">
    <source>
        <dbReference type="EMBL" id="KAF2659101.1"/>
    </source>
</evidence>
<protein>
    <submittedName>
        <fullName evidence="2">Uncharacterized protein</fullName>
    </submittedName>
</protein>
<keyword evidence="3" id="KW-1185">Reference proteome</keyword>
<feature type="compositionally biased region" description="Low complexity" evidence="1">
    <location>
        <begin position="202"/>
        <end position="211"/>
    </location>
</feature>
<accession>A0A6A6TID2</accession>
<dbReference type="OrthoDB" id="3786030at2759"/>
<dbReference type="EMBL" id="MU004309">
    <property type="protein sequence ID" value="KAF2659101.1"/>
    <property type="molecule type" value="Genomic_DNA"/>
</dbReference>
<gene>
    <name evidence="2" type="ORF">K491DRAFT_675808</name>
</gene>
<feature type="compositionally biased region" description="Polar residues" evidence="1">
    <location>
        <begin position="226"/>
        <end position="236"/>
    </location>
</feature>
<dbReference type="Proteomes" id="UP000799324">
    <property type="component" value="Unassembled WGS sequence"/>
</dbReference>
<name>A0A6A6TID2_9PLEO</name>
<dbReference type="AlphaFoldDB" id="A0A6A6TID2"/>
<evidence type="ECO:0000313" key="3">
    <source>
        <dbReference type="Proteomes" id="UP000799324"/>
    </source>
</evidence>
<feature type="region of interest" description="Disordered" evidence="1">
    <location>
        <begin position="202"/>
        <end position="236"/>
    </location>
</feature>
<reference evidence="2" key="1">
    <citation type="journal article" date="2020" name="Stud. Mycol.">
        <title>101 Dothideomycetes genomes: a test case for predicting lifestyles and emergence of pathogens.</title>
        <authorList>
            <person name="Haridas S."/>
            <person name="Albert R."/>
            <person name="Binder M."/>
            <person name="Bloem J."/>
            <person name="Labutti K."/>
            <person name="Salamov A."/>
            <person name="Andreopoulos B."/>
            <person name="Baker S."/>
            <person name="Barry K."/>
            <person name="Bills G."/>
            <person name="Bluhm B."/>
            <person name="Cannon C."/>
            <person name="Castanera R."/>
            <person name="Culley D."/>
            <person name="Daum C."/>
            <person name="Ezra D."/>
            <person name="Gonzalez J."/>
            <person name="Henrissat B."/>
            <person name="Kuo A."/>
            <person name="Liang C."/>
            <person name="Lipzen A."/>
            <person name="Lutzoni F."/>
            <person name="Magnuson J."/>
            <person name="Mondo S."/>
            <person name="Nolan M."/>
            <person name="Ohm R."/>
            <person name="Pangilinan J."/>
            <person name="Park H.-J."/>
            <person name="Ramirez L."/>
            <person name="Alfaro M."/>
            <person name="Sun H."/>
            <person name="Tritt A."/>
            <person name="Yoshinaga Y."/>
            <person name="Zwiers L.-H."/>
            <person name="Turgeon B."/>
            <person name="Goodwin S."/>
            <person name="Spatafora J."/>
            <person name="Crous P."/>
            <person name="Grigoriev I."/>
        </authorList>
    </citation>
    <scope>NUCLEOTIDE SEQUENCE</scope>
    <source>
        <strain evidence="2">CBS 122681</strain>
    </source>
</reference>
<sequence>MGNEDTSSPWAEPSVQRAFASYWNSPPYKARIAQGAIPQTSSLSPSDVEILNRKACLDIPLDSAQLQEFMAGPIHPIFDREHWITGRLSMDTALEAMRPALRVLTELLTHDSSLSWFARVYYGHSMRTPCTAHLPPYLQTHAAQERKPASLQNVRDLLRQKAGHIKFTWAESSLSSNLATTCGNIPSLLTFLHAADPSLSTSTSLPESLPTRPCPVSEPTDPPPQSSSRSISTTEQEMRDSTQQARICASPSCSRTRSCTSWATRGGASCRCHLAPRCASTLTSTCPRRASRLCGVCLAGLRIRSWMGARRRVRGLLCWLGSRRRVLFWCRLGRWWACGGWGCGFVGRCGGGEALWTGMGMGRGEVWGGVWLGVRGYSRCFGMRALGRCGGGSGGLVSLMLTLRMMMRVWIRAGAVVELRCCWIQIQMQPQIQMQMQIQIQLLPNPIPVPILCNSTSPSGRRKRRRR</sequence>
<organism evidence="2 3">
    <name type="scientific">Lophiostoma macrostomum CBS 122681</name>
    <dbReference type="NCBI Taxonomy" id="1314788"/>
    <lineage>
        <taxon>Eukaryota</taxon>
        <taxon>Fungi</taxon>
        <taxon>Dikarya</taxon>
        <taxon>Ascomycota</taxon>
        <taxon>Pezizomycotina</taxon>
        <taxon>Dothideomycetes</taxon>
        <taxon>Pleosporomycetidae</taxon>
        <taxon>Pleosporales</taxon>
        <taxon>Lophiostomataceae</taxon>
        <taxon>Lophiostoma</taxon>
    </lineage>
</organism>
<evidence type="ECO:0000256" key="1">
    <source>
        <dbReference type="SAM" id="MobiDB-lite"/>
    </source>
</evidence>
<proteinExistence type="predicted"/>